<dbReference type="Proteomes" id="UP000886595">
    <property type="component" value="Unassembled WGS sequence"/>
</dbReference>
<dbReference type="GO" id="GO:0043130">
    <property type="term" value="F:ubiquitin binding"/>
    <property type="evidence" value="ECO:0007669"/>
    <property type="project" value="TreeGrafter"/>
</dbReference>
<gene>
    <name evidence="3" type="ORF">Bca52824_032806</name>
</gene>
<dbReference type="InterPro" id="IPR001012">
    <property type="entry name" value="UBX_dom"/>
</dbReference>
<accession>A0A8X7V5H4</accession>
<dbReference type="AlphaFoldDB" id="A0A8X7V5H4"/>
<dbReference type="EMBL" id="JAAMPC010000007">
    <property type="protein sequence ID" value="KAG2304155.1"/>
    <property type="molecule type" value="Genomic_DNA"/>
</dbReference>
<dbReference type="Pfam" id="PF00789">
    <property type="entry name" value="UBX"/>
    <property type="match status" value="1"/>
</dbReference>
<feature type="domain" description="UBX" evidence="2">
    <location>
        <begin position="58"/>
        <end position="130"/>
    </location>
</feature>
<dbReference type="GO" id="GO:0005783">
    <property type="term" value="C:endoplasmic reticulum"/>
    <property type="evidence" value="ECO:0007669"/>
    <property type="project" value="TreeGrafter"/>
</dbReference>
<dbReference type="PANTHER" id="PTHR23322:SF1">
    <property type="entry name" value="FAS-ASSOCIATED FACTOR 2"/>
    <property type="match status" value="1"/>
</dbReference>
<evidence type="ECO:0000313" key="3">
    <source>
        <dbReference type="EMBL" id="KAG2304155.1"/>
    </source>
</evidence>
<dbReference type="PROSITE" id="PS50033">
    <property type="entry name" value="UBX"/>
    <property type="match status" value="1"/>
</dbReference>
<keyword evidence="4" id="KW-1185">Reference proteome</keyword>
<evidence type="ECO:0000313" key="4">
    <source>
        <dbReference type="Proteomes" id="UP000886595"/>
    </source>
</evidence>
<reference evidence="3 4" key="1">
    <citation type="submission" date="2020-02" db="EMBL/GenBank/DDBJ databases">
        <authorList>
            <person name="Ma Q."/>
            <person name="Huang Y."/>
            <person name="Song X."/>
            <person name="Pei D."/>
        </authorList>
    </citation>
    <scope>NUCLEOTIDE SEQUENCE [LARGE SCALE GENOMIC DNA]</scope>
    <source>
        <strain evidence="3">Sxm20200214</strain>
        <tissue evidence="3">Leaf</tissue>
    </source>
</reference>
<comment type="caution">
    <text evidence="3">The sequence shown here is derived from an EMBL/GenBank/DDBJ whole genome shotgun (WGS) entry which is preliminary data.</text>
</comment>
<keyword evidence="1" id="KW-0833">Ubl conjugation pathway</keyword>
<organism evidence="3 4">
    <name type="scientific">Brassica carinata</name>
    <name type="common">Ethiopian mustard</name>
    <name type="synonym">Abyssinian cabbage</name>
    <dbReference type="NCBI Taxonomy" id="52824"/>
    <lineage>
        <taxon>Eukaryota</taxon>
        <taxon>Viridiplantae</taxon>
        <taxon>Streptophyta</taxon>
        <taxon>Embryophyta</taxon>
        <taxon>Tracheophyta</taxon>
        <taxon>Spermatophyta</taxon>
        <taxon>Magnoliopsida</taxon>
        <taxon>eudicotyledons</taxon>
        <taxon>Gunneridae</taxon>
        <taxon>Pentapetalae</taxon>
        <taxon>rosids</taxon>
        <taxon>malvids</taxon>
        <taxon>Brassicales</taxon>
        <taxon>Brassicaceae</taxon>
        <taxon>Brassiceae</taxon>
        <taxon>Brassica</taxon>
    </lineage>
</organism>
<dbReference type="CDD" id="cd01767">
    <property type="entry name" value="UBX"/>
    <property type="match status" value="1"/>
</dbReference>
<dbReference type="GO" id="GO:0036503">
    <property type="term" value="P:ERAD pathway"/>
    <property type="evidence" value="ECO:0007669"/>
    <property type="project" value="TreeGrafter"/>
</dbReference>
<dbReference type="InterPro" id="IPR029071">
    <property type="entry name" value="Ubiquitin-like_domsf"/>
</dbReference>
<protein>
    <recommendedName>
        <fullName evidence="2">UBX domain-containing protein</fullName>
    </recommendedName>
</protein>
<dbReference type="Gene3D" id="3.10.20.90">
    <property type="entry name" value="Phosphatidylinositol 3-kinase Catalytic Subunit, Chain A, domain 1"/>
    <property type="match status" value="1"/>
</dbReference>
<evidence type="ECO:0000259" key="2">
    <source>
        <dbReference type="PROSITE" id="PS50033"/>
    </source>
</evidence>
<dbReference type="InterPro" id="IPR050730">
    <property type="entry name" value="UBX_domain-protein"/>
</dbReference>
<name>A0A8X7V5H4_BRACI</name>
<evidence type="ECO:0000256" key="1">
    <source>
        <dbReference type="ARBA" id="ARBA00022786"/>
    </source>
</evidence>
<proteinExistence type="predicted"/>
<sequence length="133" mass="15296">MVDLLKSSSKDGKIRNLGRVRSYIALYQHLKHICYASLVAQDFTTPELPANKMYLALKVLVWFPNGERKRRMFESNTKIQTLYDYVDSLGVLETEEYSLITNFPKTVYGKDKESMSLKDAGLHPQASLFIEIN</sequence>
<dbReference type="PANTHER" id="PTHR23322">
    <property type="entry name" value="FAS-ASSOCIATED PROTEIN"/>
    <property type="match status" value="1"/>
</dbReference>
<dbReference type="SUPFAM" id="SSF54236">
    <property type="entry name" value="Ubiquitin-like"/>
    <property type="match status" value="1"/>
</dbReference>
<dbReference type="OrthoDB" id="270602at2759"/>
<dbReference type="SMART" id="SM00166">
    <property type="entry name" value="UBX"/>
    <property type="match status" value="1"/>
</dbReference>